<dbReference type="SUPFAM" id="SSF51735">
    <property type="entry name" value="NAD(P)-binding Rossmann-fold domains"/>
    <property type="match status" value="1"/>
</dbReference>
<reference evidence="2 3" key="1">
    <citation type="submission" date="2016-10" db="EMBL/GenBank/DDBJ databases">
        <authorList>
            <person name="de Groot N.N."/>
        </authorList>
    </citation>
    <scope>NUCLEOTIDE SEQUENCE [LARGE SCALE GENOMIC DNA]</scope>
    <source>
        <strain>GEY</strain>
        <strain evidence="3">DSM 9560</strain>
    </source>
</reference>
<dbReference type="Proteomes" id="UP000199513">
    <property type="component" value="Unassembled WGS sequence"/>
</dbReference>
<evidence type="ECO:0000256" key="1">
    <source>
        <dbReference type="ARBA" id="ARBA00023002"/>
    </source>
</evidence>
<protein>
    <submittedName>
        <fullName evidence="2">NAD(P)-dependent dehydrogenase, short-chain alcohol dehydrogenase family</fullName>
    </submittedName>
</protein>
<dbReference type="InterPro" id="IPR002347">
    <property type="entry name" value="SDR_fam"/>
</dbReference>
<dbReference type="PANTHER" id="PTHR43157">
    <property type="entry name" value="PHOSPHATIDYLINOSITOL-GLYCAN BIOSYNTHESIS CLASS F PROTEIN-RELATED"/>
    <property type="match status" value="1"/>
</dbReference>
<proteinExistence type="predicted"/>
<dbReference type="EMBL" id="FONY01000052">
    <property type="protein sequence ID" value="SFF54321.1"/>
    <property type="molecule type" value="Genomic_DNA"/>
</dbReference>
<dbReference type="STRING" id="1003.SAMN04488541_105225"/>
<evidence type="ECO:0000313" key="3">
    <source>
        <dbReference type="Proteomes" id="UP000199513"/>
    </source>
</evidence>
<evidence type="ECO:0000313" key="2">
    <source>
        <dbReference type="EMBL" id="SFF54321.1"/>
    </source>
</evidence>
<sequence>MNNVLFKGKNVIITGGTDGMGAATAIELCKLGANVHIVGRSEEKAKNVQKITEAYSGKLTYSIADFSLLRNIKAVASSIAAQFNSFDIVIHAVGILITNTQHTEEGLEKDFAVSYLSRFVFNEHLFSLNKFNPKTKIINIAASSPKVPSFAQMEFDNVSEVKSRVGMKSHGQAQLANDLYTAIAGKRYGVISIGYGPGSVDTNIRREVPVVFQWLMKPFFYFATRKPIDVAKQFIEILTLDNLQSGNAYYFNKKGQFKIATFIDNQKRQDELLNTTLAILNPILSN</sequence>
<gene>
    <name evidence="2" type="ORF">SAMN04488541_105225</name>
</gene>
<dbReference type="RefSeq" id="WP_091549231.1">
    <property type="nucleotide sequence ID" value="NZ_FONY01000052.1"/>
</dbReference>
<dbReference type="PRINTS" id="PR00081">
    <property type="entry name" value="GDHRDH"/>
</dbReference>
<name>A0A1I2JNN7_9BACT</name>
<dbReference type="AlphaFoldDB" id="A0A1I2JNN7"/>
<dbReference type="InterPro" id="IPR036291">
    <property type="entry name" value="NAD(P)-bd_dom_sf"/>
</dbReference>
<keyword evidence="3" id="KW-1185">Reference proteome</keyword>
<accession>A0A1I2JNN7</accession>
<dbReference type="Gene3D" id="3.40.50.720">
    <property type="entry name" value="NAD(P)-binding Rossmann-like Domain"/>
    <property type="match status" value="1"/>
</dbReference>
<dbReference type="PANTHER" id="PTHR43157:SF31">
    <property type="entry name" value="PHOSPHATIDYLINOSITOL-GLYCAN BIOSYNTHESIS CLASS F PROTEIN"/>
    <property type="match status" value="1"/>
</dbReference>
<keyword evidence="1" id="KW-0560">Oxidoreductase</keyword>
<organism evidence="2 3">
    <name type="scientific">Thermoflexibacter ruber</name>
    <dbReference type="NCBI Taxonomy" id="1003"/>
    <lineage>
        <taxon>Bacteria</taxon>
        <taxon>Pseudomonadati</taxon>
        <taxon>Bacteroidota</taxon>
        <taxon>Cytophagia</taxon>
        <taxon>Cytophagales</taxon>
        <taxon>Thermoflexibacteraceae</taxon>
        <taxon>Thermoflexibacter</taxon>
    </lineage>
</organism>
<dbReference type="OrthoDB" id="597510at2"/>
<dbReference type="Pfam" id="PF00106">
    <property type="entry name" value="adh_short"/>
    <property type="match status" value="1"/>
</dbReference>
<dbReference type="GO" id="GO:0016491">
    <property type="term" value="F:oxidoreductase activity"/>
    <property type="evidence" value="ECO:0007669"/>
    <property type="project" value="UniProtKB-KW"/>
</dbReference>